<dbReference type="PANTHER" id="PTHR32182">
    <property type="entry name" value="DNA REPLICATION AND REPAIR PROTEIN RECF"/>
    <property type="match status" value="1"/>
</dbReference>
<dbReference type="GO" id="GO:0016887">
    <property type="term" value="F:ATP hydrolysis activity"/>
    <property type="evidence" value="ECO:0007669"/>
    <property type="project" value="InterPro"/>
</dbReference>
<dbReference type="Proteomes" id="UP000287330">
    <property type="component" value="Unassembled WGS sequence"/>
</dbReference>
<keyword evidence="1" id="KW-0175">Coiled coil</keyword>
<feature type="domain" description="AAA+ ATPase" evidence="2">
    <location>
        <begin position="102"/>
        <end position="722"/>
    </location>
</feature>
<organism evidence="3 4">
    <name type="scientific">Idiomarina fontislapidosi</name>
    <dbReference type="NCBI Taxonomy" id="263723"/>
    <lineage>
        <taxon>Bacteria</taxon>
        <taxon>Pseudomonadati</taxon>
        <taxon>Pseudomonadota</taxon>
        <taxon>Gammaproteobacteria</taxon>
        <taxon>Alteromonadales</taxon>
        <taxon>Idiomarinaceae</taxon>
        <taxon>Idiomarina</taxon>
    </lineage>
</organism>
<name>A0A432Y2P3_9GAMM</name>
<comment type="caution">
    <text evidence="3">The sequence shown here is derived from an EMBL/GenBank/DDBJ whole genome shotgun (WGS) entry which is preliminary data.</text>
</comment>
<dbReference type="AlphaFoldDB" id="A0A432Y2P3"/>
<dbReference type="GO" id="GO:0000731">
    <property type="term" value="P:DNA synthesis involved in DNA repair"/>
    <property type="evidence" value="ECO:0007669"/>
    <property type="project" value="TreeGrafter"/>
</dbReference>
<reference evidence="4" key="1">
    <citation type="journal article" date="2018" name="Front. Microbiol.">
        <title>Genome-Based Analysis Reveals the Taxonomy and Diversity of the Family Idiomarinaceae.</title>
        <authorList>
            <person name="Liu Y."/>
            <person name="Lai Q."/>
            <person name="Shao Z."/>
        </authorList>
    </citation>
    <scope>NUCLEOTIDE SEQUENCE [LARGE SCALE GENOMIC DNA]</scope>
    <source>
        <strain evidence="4">F23</strain>
    </source>
</reference>
<dbReference type="CDD" id="cd00267">
    <property type="entry name" value="ABC_ATPase"/>
    <property type="match status" value="1"/>
</dbReference>
<evidence type="ECO:0000259" key="2">
    <source>
        <dbReference type="SMART" id="SM00382"/>
    </source>
</evidence>
<protein>
    <submittedName>
        <fullName evidence="3">Chromosome segregation protein SMC</fullName>
    </submittedName>
</protein>
<dbReference type="OrthoDB" id="9789562at2"/>
<evidence type="ECO:0000313" key="4">
    <source>
        <dbReference type="Proteomes" id="UP000287330"/>
    </source>
</evidence>
<dbReference type="SUPFAM" id="SSF52540">
    <property type="entry name" value="P-loop containing nucleoside triphosphate hydrolases"/>
    <property type="match status" value="1"/>
</dbReference>
<dbReference type="InterPro" id="IPR038729">
    <property type="entry name" value="Rad50/SbcC_AAA"/>
</dbReference>
<accession>A0A432Y2P3</accession>
<dbReference type="GO" id="GO:0006302">
    <property type="term" value="P:double-strand break repair"/>
    <property type="evidence" value="ECO:0007669"/>
    <property type="project" value="InterPro"/>
</dbReference>
<evidence type="ECO:0000313" key="3">
    <source>
        <dbReference type="EMBL" id="RUO55201.1"/>
    </source>
</evidence>
<dbReference type="EMBL" id="PIPV01000004">
    <property type="protein sequence ID" value="RUO55201.1"/>
    <property type="molecule type" value="Genomic_DNA"/>
</dbReference>
<gene>
    <name evidence="3" type="ORF">CWE25_07440</name>
</gene>
<dbReference type="PANTHER" id="PTHR32182:SF0">
    <property type="entry name" value="DNA REPLICATION AND REPAIR PROTEIN RECF"/>
    <property type="match status" value="1"/>
</dbReference>
<evidence type="ECO:0000256" key="1">
    <source>
        <dbReference type="SAM" id="Coils"/>
    </source>
</evidence>
<dbReference type="Gene3D" id="3.40.50.300">
    <property type="entry name" value="P-loop containing nucleotide triphosphate hydrolases"/>
    <property type="match status" value="2"/>
</dbReference>
<feature type="coiled-coil region" evidence="1">
    <location>
        <begin position="241"/>
        <end position="268"/>
    </location>
</feature>
<dbReference type="Pfam" id="PF13476">
    <property type="entry name" value="AAA_23"/>
    <property type="match status" value="1"/>
</dbReference>
<dbReference type="InterPro" id="IPR003593">
    <property type="entry name" value="AAA+_ATPase"/>
</dbReference>
<dbReference type="RefSeq" id="WP_110574239.1">
    <property type="nucleotide sequence ID" value="NZ_PIPV01000004.1"/>
</dbReference>
<dbReference type="SMART" id="SM00382">
    <property type="entry name" value="AAA"/>
    <property type="match status" value="1"/>
</dbReference>
<sequence>MIRAEYTRFMQTLRDENATVSVRKIANLVAARIDDLIPLTTHQGKRIKKVVELAQENWENIPIEIPPVNQQEAAEAIQISRLKSMEVGPFRGFARQETFDLNNRLVLIYGPNGTGKSSFCEALEYALLGNVAEAENKRFRDQNDYLRNAFVNQLTLPSVLASDRDGNDVVVNQNESAFRFCFVEKNRIDNFSRIAAQAPAKQTELIATLFGLDAFTEFVRNFTSEIGEQYIDLHGKQSTLLAHKKLKLQGAQEQIEASTRELQRIEAEELKLATSYQKDISFENLKTELNGDNGSPGLIQQLEWDLRQPPPQKSNLSASKLEKMGDEVNSLIDQLGGNEQQLADASHQVSFKQLYEAVVELRQGSEDFCPACQTPLSEAAVNPYTLAAQELTNLKHLAELQQSGEQLEKRALQVIFKISQLLNSCVSLNASNNPLKPFELTDNQPDLQWWLSLFEELHDKRTAWQHLSEQVKRLEENDATIDEAIEFRNTQQCQLEHLRDISRQVTVLITQKQTALDNYARAQSLIDNFQEENAKLIEGVEVEKSVVARNQEIASAYALFVRKLVNYSRALPTHLVSDLGELVVQFYNAFNRNDAQSELLENVKLPLAANHRLKIAFKHQPEQFFDALHILSEGHVRCLGLAILLAKNFKENAPILIFDDPVNAIDDEHRHSIRRTLFEDQYFEAKQIILTCHGEEFFKDIQNLLSAEDARSSKKVTFLPMHGEQHIRVDFNCSPRNYILAAQRHIERNEIREALSKSRQALESLAKGKVWRYVHSNGDGNLSIKLRSPTAPIELRNLTEQLRSRIQRVDFSDPNKEAVYEPINSLLGINGGSREWRYLNKGTHEEADREEFDKGTVEEILATLAALDEALA</sequence>
<keyword evidence="4" id="KW-1185">Reference proteome</keyword>
<proteinExistence type="predicted"/>
<dbReference type="InterPro" id="IPR027417">
    <property type="entry name" value="P-loop_NTPase"/>
</dbReference>